<feature type="chain" id="PRO_5019736485" evidence="2">
    <location>
        <begin position="19"/>
        <end position="622"/>
    </location>
</feature>
<keyword evidence="2" id="KW-0732">Signal</keyword>
<sequence length="622" mass="71063">MVKLTSLALCLTLVPVSAAEPELLSEKHYRQAAWSFYQQQPATALEALQLAPQQSSRTRLLEAGLYLQLDMPARTATLLQQVLTDAEQPNALPRALRNIALLQFARYQLELGNKAQAKHYLQQVISTADAVYLGQQQLLQQLVYWPDIPLPATPDFAALAQQAEMPYIVSNQALVLAKQQPEQAVVWLQQMQQRVGTARQQGFWQLLFTGRWQNLTTAEGFIYPAEEKQALLDYLQLTEAQLHIALQDFASADAILANFASDSALSNNALSLYSYILTEQRHIPRLLAVLQQQIQRQPFSDIAWQAATRIGEQLERALANEDALAAYRWADRYYDQQQQLITEQARPLQVSQLIADASSWQQQQLSNDNQLYRLSQAIVSLQQLLQAAPERQQRLSRLAQVISYKLGQQQQLLPQRLPQFSSRLVALQQQFGLLQQQIVAAEQVPLPLLLTSGPLQRHLQQLQQAELRVQQLDKAAVPQSAQYSMRLKRLRGLLQWQYDYDKADTRWQLQQQQQTVSQQISQLQQQMAKLQQQGGQTERLLQQQQQLNGLISGQQQVNLALLTEQQQLLARLNQRLQQRRLDDMNTLQQLQRHNKESMARVMERVLAQNGNGEQRQPGRAEP</sequence>
<dbReference type="EMBL" id="CAAJGR010000049">
    <property type="protein sequence ID" value="VHO01768.1"/>
    <property type="molecule type" value="Genomic_DNA"/>
</dbReference>
<reference evidence="3" key="1">
    <citation type="submission" date="2019-04" db="EMBL/GenBank/DDBJ databases">
        <authorList>
            <person name="Brambilla D."/>
        </authorList>
    </citation>
    <scope>NUCLEOTIDE SEQUENCE</scope>
    <source>
        <strain evidence="3">BAL1</strain>
    </source>
</reference>
<evidence type="ECO:0000256" key="2">
    <source>
        <dbReference type="SAM" id="SignalP"/>
    </source>
</evidence>
<evidence type="ECO:0000313" key="3">
    <source>
        <dbReference type="EMBL" id="VHO01768.1"/>
    </source>
</evidence>
<organism evidence="3">
    <name type="scientific">Rheinheimera sp. BAL341</name>
    <dbReference type="NCBI Taxonomy" id="1708203"/>
    <lineage>
        <taxon>Bacteria</taxon>
        <taxon>Pseudomonadati</taxon>
        <taxon>Pseudomonadota</taxon>
        <taxon>Gammaproteobacteria</taxon>
        <taxon>Chromatiales</taxon>
        <taxon>Chromatiaceae</taxon>
        <taxon>Rheinheimera</taxon>
    </lineage>
</organism>
<proteinExistence type="predicted"/>
<gene>
    <name evidence="3" type="ORF">BAL341_355</name>
</gene>
<feature type="signal peptide" evidence="2">
    <location>
        <begin position="1"/>
        <end position="18"/>
    </location>
</feature>
<keyword evidence="1" id="KW-0175">Coiled coil</keyword>
<name>A0A486XH23_9GAMM</name>
<feature type="coiled-coil region" evidence="1">
    <location>
        <begin position="506"/>
        <end position="582"/>
    </location>
</feature>
<accession>A0A486XH23</accession>
<dbReference type="AlphaFoldDB" id="A0A486XH23"/>
<evidence type="ECO:0000256" key="1">
    <source>
        <dbReference type="SAM" id="Coils"/>
    </source>
</evidence>
<protein>
    <submittedName>
        <fullName evidence="3">Similar to Golgin subfamily A member 2 (Cis-Golgi matrix protein GM130)</fullName>
    </submittedName>
</protein>